<dbReference type="GO" id="GO:0008081">
    <property type="term" value="F:phosphoric diester hydrolase activity"/>
    <property type="evidence" value="ECO:0007669"/>
    <property type="project" value="InterPro"/>
</dbReference>
<dbReference type="GO" id="GO:0006629">
    <property type="term" value="P:lipid metabolic process"/>
    <property type="evidence" value="ECO:0007669"/>
    <property type="project" value="InterPro"/>
</dbReference>
<dbReference type="GO" id="GO:0004436">
    <property type="term" value="F:phosphatidylinositol diacylglycerol-lyase activity"/>
    <property type="evidence" value="ECO:0007669"/>
    <property type="project" value="UniProtKB-EC"/>
</dbReference>
<dbReference type="InterPro" id="IPR051008">
    <property type="entry name" value="Telomere_Capping_Maintenance"/>
</dbReference>
<dbReference type="Gene3D" id="3.20.20.190">
    <property type="entry name" value="Phosphatidylinositol (PI) phosphodiesterase"/>
    <property type="match status" value="1"/>
</dbReference>
<dbReference type="InterPro" id="IPR017946">
    <property type="entry name" value="PLC-like_Pdiesterase_TIM-brl"/>
</dbReference>
<reference evidence="5 6" key="1">
    <citation type="submission" date="2020-07" db="EMBL/GenBank/DDBJ databases">
        <title>Endozoicomonas sp. nov., isolated from sediment.</title>
        <authorList>
            <person name="Gu T."/>
        </authorList>
    </citation>
    <scope>NUCLEOTIDE SEQUENCE [LARGE SCALE GENOMIC DNA]</scope>
    <source>
        <strain evidence="5 6">SM1973</strain>
    </source>
</reference>
<dbReference type="GO" id="GO:0016020">
    <property type="term" value="C:membrane"/>
    <property type="evidence" value="ECO:0007669"/>
    <property type="project" value="UniProtKB-SubCell"/>
</dbReference>
<keyword evidence="6" id="KW-1185">Reference proteome</keyword>
<dbReference type="RefSeq" id="WP_180567566.1">
    <property type="nucleotide sequence ID" value="NZ_JACCKB010000005.1"/>
</dbReference>
<keyword evidence="2" id="KW-0812">Transmembrane</keyword>
<evidence type="ECO:0000313" key="5">
    <source>
        <dbReference type="EMBL" id="NYZ65542.1"/>
    </source>
</evidence>
<evidence type="ECO:0000256" key="4">
    <source>
        <dbReference type="ARBA" id="ARBA00023136"/>
    </source>
</evidence>
<keyword evidence="4" id="KW-0472">Membrane</keyword>
<sequence>MRLIIALLTNIRLFIPLLFILLYTTIASANSSPQSWLNRAIQLQIKLDISEPLGRSTFLYTHNSYNSKAYTTLGSYWDPNHQLSIRQQLDYGIRAIELDIHWTLGTRAKKEILLCHGTNKHTGCSIFDRRFEATIKEINSWLRKPAHRDQLLMIYLEDHLDGHYPEALAVLNQFIGDLIYRPNSCRQLPQTITKQTILQQAKQVILIGGNCATTAWSTTVFKDHWPTENGSFSGYPKCTTKRFSAAAVANQLIRIYEDATWLTRHFGNPPPAITPQVMHDAVSCGLGLVGAEPLVELDSRMKAAVWSWAENEPKTSSAGKHCVVQGSNGRFNAEACSSHYAYSCRNRQTNEWQVTPYTGPWSTGTARCIAAFGTHFQFDVPRSGYQNLQLLKETSGKAVWINYHDKNGQGKWLPGDYPTSLINK</sequence>
<dbReference type="PANTHER" id="PTHR35518">
    <property type="entry name" value="MAINTENANCE OF TELOMOERE CAPPING"/>
    <property type="match status" value="1"/>
</dbReference>
<dbReference type="PANTHER" id="PTHR35518:SF2">
    <property type="entry name" value="MAINTENANCE OF TELOMERE CAPPING PROTEIN 6"/>
    <property type="match status" value="1"/>
</dbReference>
<evidence type="ECO:0000256" key="2">
    <source>
        <dbReference type="ARBA" id="ARBA00022692"/>
    </source>
</evidence>
<protein>
    <recommendedName>
        <fullName evidence="7">C-type lectin domain-containing protein</fullName>
    </recommendedName>
</protein>
<evidence type="ECO:0008006" key="7">
    <source>
        <dbReference type="Google" id="ProtNLM"/>
    </source>
</evidence>
<dbReference type="SUPFAM" id="SSF56436">
    <property type="entry name" value="C-type lectin-like"/>
    <property type="match status" value="1"/>
</dbReference>
<name>A0A853I253_9GAMM</name>
<dbReference type="PROSITE" id="PS50007">
    <property type="entry name" value="PIPLC_X_DOMAIN"/>
    <property type="match status" value="1"/>
</dbReference>
<dbReference type="SUPFAM" id="SSF51695">
    <property type="entry name" value="PLC-like phosphodiesterases"/>
    <property type="match status" value="1"/>
</dbReference>
<comment type="subcellular location">
    <subcellularLocation>
        <location evidence="1">Membrane</location>
    </subcellularLocation>
</comment>
<dbReference type="Pfam" id="PF26178">
    <property type="entry name" value="PI-PLC_cat"/>
    <property type="match status" value="1"/>
</dbReference>
<gene>
    <name evidence="5" type="ORF">H0A36_05925</name>
</gene>
<evidence type="ECO:0000256" key="3">
    <source>
        <dbReference type="ARBA" id="ARBA00022989"/>
    </source>
</evidence>
<evidence type="ECO:0000313" key="6">
    <source>
        <dbReference type="Proteomes" id="UP000569732"/>
    </source>
</evidence>
<dbReference type="EMBL" id="JACCKB010000005">
    <property type="protein sequence ID" value="NYZ65542.1"/>
    <property type="molecule type" value="Genomic_DNA"/>
</dbReference>
<dbReference type="AlphaFoldDB" id="A0A853I253"/>
<organism evidence="5 6">
    <name type="scientific">Spartinivicinus marinus</name>
    <dbReference type="NCBI Taxonomy" id="2994442"/>
    <lineage>
        <taxon>Bacteria</taxon>
        <taxon>Pseudomonadati</taxon>
        <taxon>Pseudomonadota</taxon>
        <taxon>Gammaproteobacteria</taxon>
        <taxon>Oceanospirillales</taxon>
        <taxon>Zooshikellaceae</taxon>
        <taxon>Spartinivicinus</taxon>
    </lineage>
</organism>
<dbReference type="InterPro" id="IPR016187">
    <property type="entry name" value="CTDL_fold"/>
</dbReference>
<proteinExistence type="predicted"/>
<accession>A0A853I253</accession>
<evidence type="ECO:0000256" key="1">
    <source>
        <dbReference type="ARBA" id="ARBA00004370"/>
    </source>
</evidence>
<keyword evidence="3" id="KW-1133">Transmembrane helix</keyword>
<comment type="caution">
    <text evidence="5">The sequence shown here is derived from an EMBL/GenBank/DDBJ whole genome shotgun (WGS) entry which is preliminary data.</text>
</comment>
<dbReference type="Proteomes" id="UP000569732">
    <property type="component" value="Unassembled WGS sequence"/>
</dbReference>